<dbReference type="Proteomes" id="UP001370490">
    <property type="component" value="Unassembled WGS sequence"/>
</dbReference>
<reference evidence="2 3" key="1">
    <citation type="submission" date="2023-12" db="EMBL/GenBank/DDBJ databases">
        <title>A high-quality genome assembly for Dillenia turbinata (Dilleniales).</title>
        <authorList>
            <person name="Chanderbali A."/>
        </authorList>
    </citation>
    <scope>NUCLEOTIDE SEQUENCE [LARGE SCALE GENOMIC DNA]</scope>
    <source>
        <strain evidence="2">LSX21</strain>
        <tissue evidence="2">Leaf</tissue>
    </source>
</reference>
<protein>
    <submittedName>
        <fullName evidence="2">NAD-dependent epimerase/dehydratase</fullName>
    </submittedName>
</protein>
<dbReference type="Pfam" id="PF01370">
    <property type="entry name" value="Epimerase"/>
    <property type="match status" value="1"/>
</dbReference>
<accession>A0AAN8YZB3</accession>
<dbReference type="EMBL" id="JBAMMX010000022">
    <property type="protein sequence ID" value="KAK6918542.1"/>
    <property type="molecule type" value="Genomic_DNA"/>
</dbReference>
<keyword evidence="3" id="KW-1185">Reference proteome</keyword>
<dbReference type="InterPro" id="IPR001509">
    <property type="entry name" value="Epimerase_deHydtase"/>
</dbReference>
<evidence type="ECO:0000259" key="1">
    <source>
        <dbReference type="Pfam" id="PF01370"/>
    </source>
</evidence>
<feature type="domain" description="NAD-dependent epimerase/dehydratase" evidence="1">
    <location>
        <begin position="9"/>
        <end position="63"/>
    </location>
</feature>
<dbReference type="AlphaFoldDB" id="A0AAN8YZB3"/>
<dbReference type="InterPro" id="IPR036291">
    <property type="entry name" value="NAD(P)-bd_dom_sf"/>
</dbReference>
<sequence>MEIAEKGAVCVTGGTGFVASWLIKSLLHHGYNVKATIRSDLISSVSSARKLPSSLVSHDLFTRTARSLRLITLQMS</sequence>
<organism evidence="2 3">
    <name type="scientific">Dillenia turbinata</name>
    <dbReference type="NCBI Taxonomy" id="194707"/>
    <lineage>
        <taxon>Eukaryota</taxon>
        <taxon>Viridiplantae</taxon>
        <taxon>Streptophyta</taxon>
        <taxon>Embryophyta</taxon>
        <taxon>Tracheophyta</taxon>
        <taxon>Spermatophyta</taxon>
        <taxon>Magnoliopsida</taxon>
        <taxon>eudicotyledons</taxon>
        <taxon>Gunneridae</taxon>
        <taxon>Pentapetalae</taxon>
        <taxon>Dilleniales</taxon>
        <taxon>Dilleniaceae</taxon>
        <taxon>Dillenia</taxon>
    </lineage>
</organism>
<evidence type="ECO:0000313" key="3">
    <source>
        <dbReference type="Proteomes" id="UP001370490"/>
    </source>
</evidence>
<dbReference type="Gene3D" id="3.40.50.720">
    <property type="entry name" value="NAD(P)-binding Rossmann-like Domain"/>
    <property type="match status" value="1"/>
</dbReference>
<gene>
    <name evidence="2" type="ORF">RJ641_016964</name>
</gene>
<name>A0AAN8YZB3_9MAGN</name>
<proteinExistence type="predicted"/>
<evidence type="ECO:0000313" key="2">
    <source>
        <dbReference type="EMBL" id="KAK6918542.1"/>
    </source>
</evidence>
<comment type="caution">
    <text evidence="2">The sequence shown here is derived from an EMBL/GenBank/DDBJ whole genome shotgun (WGS) entry which is preliminary data.</text>
</comment>
<dbReference type="SUPFAM" id="SSF51735">
    <property type="entry name" value="NAD(P)-binding Rossmann-fold domains"/>
    <property type="match status" value="1"/>
</dbReference>